<feature type="transmembrane region" description="Helical" evidence="2">
    <location>
        <begin position="45"/>
        <end position="70"/>
    </location>
</feature>
<feature type="compositionally biased region" description="Acidic residues" evidence="1">
    <location>
        <begin position="109"/>
        <end position="125"/>
    </location>
</feature>
<evidence type="ECO:0000256" key="1">
    <source>
        <dbReference type="SAM" id="MobiDB-lite"/>
    </source>
</evidence>
<feature type="compositionally biased region" description="Polar residues" evidence="1">
    <location>
        <begin position="153"/>
        <end position="162"/>
    </location>
</feature>
<organism evidence="3 4">
    <name type="scientific">Dulcicalothrix desertica PCC 7102</name>
    <dbReference type="NCBI Taxonomy" id="232991"/>
    <lineage>
        <taxon>Bacteria</taxon>
        <taxon>Bacillati</taxon>
        <taxon>Cyanobacteriota</taxon>
        <taxon>Cyanophyceae</taxon>
        <taxon>Nostocales</taxon>
        <taxon>Calotrichaceae</taxon>
        <taxon>Dulcicalothrix</taxon>
    </lineage>
</organism>
<gene>
    <name evidence="3" type="ORF">DSM106972_054270</name>
</gene>
<accession>A0A3S1CI26</accession>
<evidence type="ECO:0008006" key="5">
    <source>
        <dbReference type="Google" id="ProtNLM"/>
    </source>
</evidence>
<evidence type="ECO:0000313" key="4">
    <source>
        <dbReference type="Proteomes" id="UP000271624"/>
    </source>
</evidence>
<dbReference type="Proteomes" id="UP000271624">
    <property type="component" value="Unassembled WGS sequence"/>
</dbReference>
<evidence type="ECO:0000256" key="2">
    <source>
        <dbReference type="SAM" id="Phobius"/>
    </source>
</evidence>
<feature type="compositionally biased region" description="Basic and acidic residues" evidence="1">
    <location>
        <begin position="137"/>
        <end position="152"/>
    </location>
</feature>
<dbReference type="RefSeq" id="WP_127083714.1">
    <property type="nucleotide sequence ID" value="NZ_RSCL01000014.1"/>
</dbReference>
<dbReference type="AlphaFoldDB" id="A0A3S1CI26"/>
<keyword evidence="4" id="KW-1185">Reference proteome</keyword>
<protein>
    <recommendedName>
        <fullName evidence="5">Lipopolysaccharide assembly protein A domain-containing protein</fullName>
    </recommendedName>
</protein>
<comment type="caution">
    <text evidence="3">The sequence shown here is derived from an EMBL/GenBank/DDBJ whole genome shotgun (WGS) entry which is preliminary data.</text>
</comment>
<reference evidence="3" key="2">
    <citation type="journal article" date="2019" name="Genome Biol. Evol.">
        <title>Day and night: Metabolic profiles and evolutionary relationships of six axenic non-marine cyanobacteria.</title>
        <authorList>
            <person name="Will S.E."/>
            <person name="Henke P."/>
            <person name="Boedeker C."/>
            <person name="Huang S."/>
            <person name="Brinkmann H."/>
            <person name="Rohde M."/>
            <person name="Jarek M."/>
            <person name="Friedl T."/>
            <person name="Seufert S."/>
            <person name="Schumacher M."/>
            <person name="Overmann J."/>
            <person name="Neumann-Schaal M."/>
            <person name="Petersen J."/>
        </authorList>
    </citation>
    <scope>NUCLEOTIDE SEQUENCE [LARGE SCALE GENOMIC DNA]</scope>
    <source>
        <strain evidence="3">PCC 7102</strain>
    </source>
</reference>
<reference evidence="3" key="1">
    <citation type="submission" date="2018-12" db="EMBL/GenBank/DDBJ databases">
        <authorList>
            <person name="Will S."/>
            <person name="Neumann-Schaal M."/>
            <person name="Henke P."/>
        </authorList>
    </citation>
    <scope>NUCLEOTIDE SEQUENCE</scope>
    <source>
        <strain evidence="3">PCC 7102</strain>
    </source>
</reference>
<dbReference type="OrthoDB" id="428681at2"/>
<proteinExistence type="predicted"/>
<feature type="compositionally biased region" description="Polar residues" evidence="1">
    <location>
        <begin position="95"/>
        <end position="107"/>
    </location>
</feature>
<keyword evidence="2" id="KW-0812">Transmembrane</keyword>
<feature type="compositionally biased region" description="Acidic residues" evidence="1">
    <location>
        <begin position="214"/>
        <end position="231"/>
    </location>
</feature>
<dbReference type="EMBL" id="RSCL01000014">
    <property type="protein sequence ID" value="RUT03119.1"/>
    <property type="molecule type" value="Genomic_DNA"/>
</dbReference>
<evidence type="ECO:0000313" key="3">
    <source>
        <dbReference type="EMBL" id="RUT03119.1"/>
    </source>
</evidence>
<name>A0A3S1CI26_9CYAN</name>
<keyword evidence="2" id="KW-1133">Transmembrane helix</keyword>
<sequence>MAVIRLIILIVVLGGLTLLLAQNFSPALPLVFLGARTQPFPLAMWLLFSIVAGATTSLIVNSLFGFAGYFTKVKPQTSNRASSNRKQDTTRRGSAPNQNTYKNTKSSSQEDDWDLDGVSEEWDFEEGQRRPSSNQENFDRRVSEEEVYERRQTTTNSSKADTSYSYSSREPKNSGVGKTESIYDADYRVIVPPFNPNTEPTQPSTPPQKKQSGDSDDDWSFFDDDNEKDIK</sequence>
<keyword evidence="2" id="KW-0472">Membrane</keyword>
<feature type="region of interest" description="Disordered" evidence="1">
    <location>
        <begin position="77"/>
        <end position="231"/>
    </location>
</feature>